<sequence length="362" mass="41965">MSENGTNNKSNGTSTKKNHWWNQSRSRIILAFVCGASIRSVITTPYKNISNCSKRDSSSFSQPQYTGANNKSIVIGGNEALNHHNDGSTLSLEGRDMICYVSMGEAKQFQAHKARMESQFATNTSVFLYHSYDEDCDGCIFKKNSKYAEGKNMIVKRLMLSPFWKRCKYMTWFDDDVALSITGQKNISDAAWGRYHEMLLSEETTHPLIRPQDSKRDGEGYDTYQSCVDEHFVSYRFDHIAILWPLTDQRPDDLFVHGKFFFARMAKCYPKGIKVDRRYRAHNNDHRYNKKTKAMLATKEKEDVFRSELPELGPWDGYIQLKHGCIKKKAPSFGWHPECQRVMNEHLDRFLQKEISPEWKEG</sequence>
<evidence type="ECO:0000313" key="2">
    <source>
        <dbReference type="Proteomes" id="UP001295423"/>
    </source>
</evidence>
<keyword evidence="2" id="KW-1185">Reference proteome</keyword>
<protein>
    <submittedName>
        <fullName evidence="1">Uncharacterized protein</fullName>
    </submittedName>
</protein>
<accession>A0AAD2PW41</accession>
<gene>
    <name evidence="1" type="ORF">CYCCA115_LOCUS17645</name>
</gene>
<comment type="caution">
    <text evidence="1">The sequence shown here is derived from an EMBL/GenBank/DDBJ whole genome shotgun (WGS) entry which is preliminary data.</text>
</comment>
<proteinExistence type="predicted"/>
<dbReference type="EMBL" id="CAKOGP040001981">
    <property type="protein sequence ID" value="CAJ1959224.1"/>
    <property type="molecule type" value="Genomic_DNA"/>
</dbReference>
<evidence type="ECO:0000313" key="1">
    <source>
        <dbReference type="EMBL" id="CAJ1959224.1"/>
    </source>
</evidence>
<reference evidence="1" key="1">
    <citation type="submission" date="2023-08" db="EMBL/GenBank/DDBJ databases">
        <authorList>
            <person name="Audoor S."/>
            <person name="Bilcke G."/>
        </authorList>
    </citation>
    <scope>NUCLEOTIDE SEQUENCE</scope>
</reference>
<name>A0AAD2PW41_9STRA</name>
<dbReference type="Proteomes" id="UP001295423">
    <property type="component" value="Unassembled WGS sequence"/>
</dbReference>
<dbReference type="AlphaFoldDB" id="A0AAD2PW41"/>
<organism evidence="1 2">
    <name type="scientific">Cylindrotheca closterium</name>
    <dbReference type="NCBI Taxonomy" id="2856"/>
    <lineage>
        <taxon>Eukaryota</taxon>
        <taxon>Sar</taxon>
        <taxon>Stramenopiles</taxon>
        <taxon>Ochrophyta</taxon>
        <taxon>Bacillariophyta</taxon>
        <taxon>Bacillariophyceae</taxon>
        <taxon>Bacillariophycidae</taxon>
        <taxon>Bacillariales</taxon>
        <taxon>Bacillariaceae</taxon>
        <taxon>Cylindrotheca</taxon>
    </lineage>
</organism>